<sequence length="150" mass="17433">MDNKEKLIHSYIDKKVSKNINEEHKDSLTFGDRMADKLADYAGSWSFIFTFGFLLIVWMVINSVAFIKHFDPYPFILLNLVLSCLAAIQAPIIMMSQNRQEAKDRLRAQNDYEVNLKAELIIEDLHTKADKIIENQEKILKLLESQSQKE</sequence>
<gene>
    <name evidence="2" type="ordered locus">Tsac_2399</name>
</gene>
<dbReference type="PANTHER" id="PTHR41386:SF1">
    <property type="entry name" value="MEMBRANE PROTEIN"/>
    <property type="match status" value="1"/>
</dbReference>
<keyword evidence="1" id="KW-0472">Membrane</keyword>
<organism evidence="2 3">
    <name type="scientific">Thermoanaerobacterium saccharolyticum (strain DSM 8691 / JW/SL-YS485)</name>
    <dbReference type="NCBI Taxonomy" id="1094508"/>
    <lineage>
        <taxon>Bacteria</taxon>
        <taxon>Bacillati</taxon>
        <taxon>Bacillota</taxon>
        <taxon>Clostridia</taxon>
        <taxon>Thermoanaerobacterales</taxon>
        <taxon>Thermoanaerobacteraceae</taxon>
        <taxon>Thermoanaerobacterium</taxon>
    </lineage>
</organism>
<dbReference type="InterPro" id="IPR010406">
    <property type="entry name" value="DUF1003"/>
</dbReference>
<accession>I3VY04</accession>
<dbReference type="PANTHER" id="PTHR41386">
    <property type="entry name" value="INTEGRAL MEMBRANE PROTEIN-RELATED"/>
    <property type="match status" value="1"/>
</dbReference>
<feature type="transmembrane region" description="Helical" evidence="1">
    <location>
        <begin position="42"/>
        <end position="61"/>
    </location>
</feature>
<dbReference type="EMBL" id="CP003184">
    <property type="protein sequence ID" value="AFK87399.1"/>
    <property type="molecule type" value="Genomic_DNA"/>
</dbReference>
<evidence type="ECO:0000256" key="1">
    <source>
        <dbReference type="SAM" id="Phobius"/>
    </source>
</evidence>
<dbReference type="AlphaFoldDB" id="I3VY04"/>
<evidence type="ECO:0000313" key="2">
    <source>
        <dbReference type="EMBL" id="AFK87399.1"/>
    </source>
</evidence>
<keyword evidence="1" id="KW-0812">Transmembrane</keyword>
<dbReference type="Pfam" id="PF06210">
    <property type="entry name" value="DUF1003"/>
    <property type="match status" value="1"/>
</dbReference>
<evidence type="ECO:0008006" key="4">
    <source>
        <dbReference type="Google" id="ProtNLM"/>
    </source>
</evidence>
<protein>
    <recommendedName>
        <fullName evidence="4">Cyclic nucleotide-binding protein</fullName>
    </recommendedName>
</protein>
<proteinExistence type="predicted"/>
<dbReference type="PATRIC" id="fig|1094508.3.peg.2432"/>
<keyword evidence="1" id="KW-1133">Transmembrane helix</keyword>
<dbReference type="BioCyc" id="TSAC1094508:GLMA-2430-MONOMER"/>
<reference evidence="2 3" key="1">
    <citation type="journal article" date="2014" name="Appl. Environ. Microbiol.">
        <title>Profile of Secreted Hydrolases, Associated Proteins, and SlpA in Thermoanaerobacterium saccharolyticum during the Degradation of Hemicellulose.</title>
        <authorList>
            <person name="Currie D.H."/>
            <person name="Guss A.M."/>
            <person name="Herring C.D."/>
            <person name="Giannone R.J."/>
            <person name="Johnson C.M."/>
            <person name="Lankford P.K."/>
            <person name="Brown S.D."/>
            <person name="Hettich R.L."/>
            <person name="Lynd L.R."/>
        </authorList>
    </citation>
    <scope>NUCLEOTIDE SEQUENCE [LARGE SCALE GENOMIC DNA]</scope>
    <source>
        <strain evidence="3">DSM 8691 / JW/SL-YS485</strain>
    </source>
</reference>
<dbReference type="Proteomes" id="UP000006178">
    <property type="component" value="Chromosome"/>
</dbReference>
<dbReference type="RefSeq" id="WP_014759235.1">
    <property type="nucleotide sequence ID" value="NC_017992.1"/>
</dbReference>
<dbReference type="eggNOG" id="COG4420">
    <property type="taxonomic scope" value="Bacteria"/>
</dbReference>
<keyword evidence="3" id="KW-1185">Reference proteome</keyword>
<feature type="transmembrane region" description="Helical" evidence="1">
    <location>
        <begin position="73"/>
        <end position="95"/>
    </location>
</feature>
<evidence type="ECO:0000313" key="3">
    <source>
        <dbReference type="Proteomes" id="UP000006178"/>
    </source>
</evidence>
<dbReference type="KEGG" id="tsh:Tsac_2399"/>
<name>I3VY04_THESW</name>